<dbReference type="NCBIfam" id="NF033630">
    <property type="entry name" value="SLATT_6"/>
    <property type="match status" value="1"/>
</dbReference>
<sequence length="198" mass="22977">MKNMLKNDLLNHIASAGYNVGFGAKKTFATFDIVSKLPGWIGIISLAVSVLGLYMDEMSSKNISAIFIILSIGSLYINFYDGDKSKYEEAGKRQTDIFRKIERLYYDAKSESQPDSAKYIQELEVLMQDFDNSTITKQICGSNWYAHYKFYSELEKRWIEEQLSLTFWKDKFPNTLKIFLIIILGMVVFLICHRLNWI</sequence>
<dbReference type="PATRIC" id="fig|566551.4.peg.2810"/>
<keyword evidence="1" id="KW-0812">Transmembrane</keyword>
<evidence type="ECO:0000259" key="2">
    <source>
        <dbReference type="Pfam" id="PF18169"/>
    </source>
</evidence>
<evidence type="ECO:0000313" key="3">
    <source>
        <dbReference type="EMBL" id="EPF15907.1"/>
    </source>
</evidence>
<feature type="transmembrane region" description="Helical" evidence="1">
    <location>
        <begin position="62"/>
        <end position="79"/>
    </location>
</feature>
<dbReference type="AlphaFoldDB" id="S3J765"/>
<evidence type="ECO:0000313" key="4">
    <source>
        <dbReference type="Proteomes" id="UP000014585"/>
    </source>
</evidence>
<keyword evidence="1" id="KW-0472">Membrane</keyword>
<feature type="domain" description="SMODS and SLOG-associating 2TM effector" evidence="2">
    <location>
        <begin position="4"/>
        <end position="179"/>
    </location>
</feature>
<protein>
    <recommendedName>
        <fullName evidence="2">SMODS and SLOG-associating 2TM effector domain-containing protein</fullName>
    </recommendedName>
</protein>
<dbReference type="InterPro" id="IPR041119">
    <property type="entry name" value="SLATT_6"/>
</dbReference>
<organism evidence="3 4">
    <name type="scientific">Cedecea davisae DSM 4568</name>
    <dbReference type="NCBI Taxonomy" id="566551"/>
    <lineage>
        <taxon>Bacteria</taxon>
        <taxon>Pseudomonadati</taxon>
        <taxon>Pseudomonadota</taxon>
        <taxon>Gammaproteobacteria</taxon>
        <taxon>Enterobacterales</taxon>
        <taxon>Enterobacteriaceae</taxon>
        <taxon>Cedecea</taxon>
    </lineage>
</organism>
<name>S3J765_9ENTR</name>
<keyword evidence="1" id="KW-1133">Transmembrane helix</keyword>
<comment type="caution">
    <text evidence="3">The sequence shown here is derived from an EMBL/GenBank/DDBJ whole genome shotgun (WGS) entry which is preliminary data.</text>
</comment>
<feature type="transmembrane region" description="Helical" evidence="1">
    <location>
        <begin position="178"/>
        <end position="197"/>
    </location>
</feature>
<dbReference type="HOGENOM" id="CLU_1363744_0_0_6"/>
<dbReference type="Pfam" id="PF18169">
    <property type="entry name" value="SLATT_6"/>
    <property type="match status" value="1"/>
</dbReference>
<gene>
    <name evidence="3" type="ORF">HMPREF0201_03082</name>
</gene>
<reference evidence="3 4" key="1">
    <citation type="submission" date="2013-04" db="EMBL/GenBank/DDBJ databases">
        <authorList>
            <person name="Weinstock G."/>
            <person name="Sodergren E."/>
            <person name="Lobos E.A."/>
            <person name="Fulton L."/>
            <person name="Fulton R."/>
            <person name="Courtney L."/>
            <person name="Fronick C."/>
            <person name="O'Laughlin M."/>
            <person name="Godfrey J."/>
            <person name="Wilson R.M."/>
            <person name="Miner T."/>
            <person name="Farmer C."/>
            <person name="Delehaunty K."/>
            <person name="Cordes M."/>
            <person name="Minx P."/>
            <person name="Tomlinson C."/>
            <person name="Chen J."/>
            <person name="Wollam A."/>
            <person name="Pepin K.H."/>
            <person name="Palsikar V.B."/>
            <person name="Zhang X."/>
            <person name="Suruliraj S."/>
            <person name="Perna N.T."/>
            <person name="Plunkett G."/>
            <person name="Warren W."/>
            <person name="Mitreva M."/>
            <person name="Mardis E.R."/>
            <person name="Wilson R.K."/>
        </authorList>
    </citation>
    <scope>NUCLEOTIDE SEQUENCE [LARGE SCALE GENOMIC DNA]</scope>
    <source>
        <strain evidence="3 4">DSM 4568</strain>
    </source>
</reference>
<proteinExistence type="predicted"/>
<evidence type="ECO:0000256" key="1">
    <source>
        <dbReference type="SAM" id="Phobius"/>
    </source>
</evidence>
<accession>S3J765</accession>
<dbReference type="EMBL" id="ATDT01000026">
    <property type="protein sequence ID" value="EPF15907.1"/>
    <property type="molecule type" value="Genomic_DNA"/>
</dbReference>
<feature type="transmembrane region" description="Helical" evidence="1">
    <location>
        <begin position="37"/>
        <end position="55"/>
    </location>
</feature>
<dbReference type="Proteomes" id="UP000014585">
    <property type="component" value="Unassembled WGS sequence"/>
</dbReference>